<dbReference type="Gene3D" id="3.90.70.10">
    <property type="entry name" value="Cysteine proteinases"/>
    <property type="match status" value="1"/>
</dbReference>
<dbReference type="Pfam" id="PF00443">
    <property type="entry name" value="UCH"/>
    <property type="match status" value="1"/>
</dbReference>
<dbReference type="InterPro" id="IPR028889">
    <property type="entry name" value="USP"/>
</dbReference>
<dbReference type="CDD" id="cd02257">
    <property type="entry name" value="Peptidase_C19"/>
    <property type="match status" value="1"/>
</dbReference>
<feature type="region of interest" description="Disordered" evidence="1">
    <location>
        <begin position="633"/>
        <end position="696"/>
    </location>
</feature>
<comment type="caution">
    <text evidence="3">The sequence shown here is derived from an EMBL/GenBank/DDBJ whole genome shotgun (WGS) entry which is preliminary data.</text>
</comment>
<evidence type="ECO:0000313" key="3">
    <source>
        <dbReference type="EMBL" id="KAH6647543.1"/>
    </source>
</evidence>
<evidence type="ECO:0000256" key="1">
    <source>
        <dbReference type="SAM" id="MobiDB-lite"/>
    </source>
</evidence>
<name>A0A9P8UD23_9PEZI</name>
<dbReference type="EMBL" id="JAGPXC010000008">
    <property type="protein sequence ID" value="KAH6647543.1"/>
    <property type="molecule type" value="Genomic_DNA"/>
</dbReference>
<dbReference type="Proteomes" id="UP000758603">
    <property type="component" value="Unassembled WGS sequence"/>
</dbReference>
<feature type="compositionally biased region" description="Low complexity" evidence="1">
    <location>
        <begin position="668"/>
        <end position="682"/>
    </location>
</feature>
<dbReference type="GO" id="GO:0005634">
    <property type="term" value="C:nucleus"/>
    <property type="evidence" value="ECO:0007669"/>
    <property type="project" value="TreeGrafter"/>
</dbReference>
<dbReference type="GO" id="GO:0005829">
    <property type="term" value="C:cytosol"/>
    <property type="evidence" value="ECO:0007669"/>
    <property type="project" value="TreeGrafter"/>
</dbReference>
<dbReference type="PANTHER" id="PTHR24006">
    <property type="entry name" value="UBIQUITIN CARBOXYL-TERMINAL HYDROLASE"/>
    <property type="match status" value="1"/>
</dbReference>
<dbReference type="InterPro" id="IPR038765">
    <property type="entry name" value="Papain-like_cys_pep_sf"/>
</dbReference>
<feature type="domain" description="USP" evidence="2">
    <location>
        <begin position="67"/>
        <end position="423"/>
    </location>
</feature>
<feature type="region of interest" description="Disordered" evidence="1">
    <location>
        <begin position="824"/>
        <end position="857"/>
    </location>
</feature>
<feature type="compositionally biased region" description="Acidic residues" evidence="1">
    <location>
        <begin position="1054"/>
        <end position="1064"/>
    </location>
</feature>
<reference evidence="3" key="1">
    <citation type="journal article" date="2021" name="Nat. Commun.">
        <title>Genetic determinants of endophytism in the Arabidopsis root mycobiome.</title>
        <authorList>
            <person name="Mesny F."/>
            <person name="Miyauchi S."/>
            <person name="Thiergart T."/>
            <person name="Pickel B."/>
            <person name="Atanasova L."/>
            <person name="Karlsson M."/>
            <person name="Huettel B."/>
            <person name="Barry K.W."/>
            <person name="Haridas S."/>
            <person name="Chen C."/>
            <person name="Bauer D."/>
            <person name="Andreopoulos W."/>
            <person name="Pangilinan J."/>
            <person name="LaButti K."/>
            <person name="Riley R."/>
            <person name="Lipzen A."/>
            <person name="Clum A."/>
            <person name="Drula E."/>
            <person name="Henrissat B."/>
            <person name="Kohler A."/>
            <person name="Grigoriev I.V."/>
            <person name="Martin F.M."/>
            <person name="Hacquard S."/>
        </authorList>
    </citation>
    <scope>NUCLEOTIDE SEQUENCE</scope>
    <source>
        <strain evidence="3">MPI-SDFR-AT-0073</strain>
    </source>
</reference>
<feature type="compositionally biased region" description="Acidic residues" evidence="1">
    <location>
        <begin position="1024"/>
        <end position="1046"/>
    </location>
</feature>
<feature type="region of interest" description="Disordered" evidence="1">
    <location>
        <begin position="444"/>
        <end position="506"/>
    </location>
</feature>
<protein>
    <recommendedName>
        <fullName evidence="2">USP domain-containing protein</fullName>
    </recommendedName>
</protein>
<dbReference type="OrthoDB" id="447037at2759"/>
<dbReference type="GeneID" id="70134901"/>
<evidence type="ECO:0000259" key="2">
    <source>
        <dbReference type="PROSITE" id="PS50235"/>
    </source>
</evidence>
<sequence length="1064" mass="118483">MALPSGLKRIEIPAYPHVLYHDIPTTGGRLPFFDNPEGKLYHPVAADAKPPTAAEVVNTFDYNAPLMPVPHIPANSCYRNATLAALFNLAPFVNFLENHDLPRVFVELRELSESFRNIHRDDHFPRMTLYFQRIATFWNRIGTLPDGNDGPWHTRMKVRGHRVDTTDKKAQQVTKEYSTEDCNELVMWVFEYLSEKMHESDRQLQRNLVTRFWRLFQYKMVSRQLMDCCAAGRKNKQRVNEFATLEGTILEVSVVNMNSTLVPLSTAISQRMYDGGPSRQYPCVHCGVVKQRARFYKMVYLPEVLMVGVNYTEGLRTNLRNRANFPEYLDMSQFRDDPDGDDLSAPPGKADCLYRLEAVIGFPMQLPDQSGHYVSWVRRRDNQWTLLDDVGGPSGEGLAINQSWSAMNRHGNFRARLLMYVRNRDVDLNTLDARGLQIVSVPPQVTTGSIPTRGARSPVPPTNRDAKQTPSASRIPPTPPLSISRSPSVQPPVKPPSPLISPTVQSSVQLVRHSSGFATQNAPFGSLEAQLPTFGVSGTRNPPFGGFGTQNPAIGNPGARNPFHGGFGTQPTSGDYGAQPSPALPPAPAERGVQSYIRPHALEHDTTVWAMREESKWLLVERKQRQAAARAIARGKATERAQRNGTVTAAARKTTKANELGTTGPQRTTTSNNGGKTKTNSTVDVSRGKGGSSVTRNAGTTRVAKATVQAAAKASKDAKNAQLVGKYRAETQAKVNKVQNIVEKSRRWQALHPDMSQQAQAYAESSRLSISKGSGSLIKNSHERSGSRSSASPRPPIRGSGIGAAVLRGPVWLVLVGNTGHVGPLVTYRKDPTPTGSPRSPSPPRAPCSIHTDPHDPRIRKAAHWTKDRFVREFKLEGITAPRGNKPAKSFWLAKFKKHFVQKNRDYSIYTIERLRDAAREWQLEARPRAGHRLLDHKAYRNRLKRADRNRLHEYSQHGGPVSDDMHYPLPDADSDTASPSPPVTENRRKWFYDTDSDDGLPPPRGSSHAGKKSKNQQSRSNDELEDDAQDENGQDEYTQDDETEDENTKGDGIEDETTQDEEK</sequence>
<dbReference type="GO" id="GO:0016579">
    <property type="term" value="P:protein deubiquitination"/>
    <property type="evidence" value="ECO:0007669"/>
    <property type="project" value="InterPro"/>
</dbReference>
<evidence type="ECO:0000313" key="4">
    <source>
        <dbReference type="Proteomes" id="UP000758603"/>
    </source>
</evidence>
<feature type="region of interest" description="Disordered" evidence="1">
    <location>
        <begin position="945"/>
        <end position="1064"/>
    </location>
</feature>
<dbReference type="RefSeq" id="XP_045954055.1">
    <property type="nucleotide sequence ID" value="XM_046106010.1"/>
</dbReference>
<keyword evidence="4" id="KW-1185">Reference proteome</keyword>
<accession>A0A9P8UD23</accession>
<feature type="compositionally biased region" description="Pro residues" evidence="1">
    <location>
        <begin position="489"/>
        <end position="499"/>
    </location>
</feature>
<feature type="region of interest" description="Disordered" evidence="1">
    <location>
        <begin position="773"/>
        <end position="801"/>
    </location>
</feature>
<dbReference type="InterPro" id="IPR001394">
    <property type="entry name" value="Peptidase_C19_UCH"/>
</dbReference>
<dbReference type="InterPro" id="IPR050164">
    <property type="entry name" value="Peptidase_C19"/>
</dbReference>
<feature type="compositionally biased region" description="Basic and acidic residues" evidence="1">
    <location>
        <begin position="945"/>
        <end position="956"/>
    </location>
</feature>
<dbReference type="PROSITE" id="PS50235">
    <property type="entry name" value="USP_3"/>
    <property type="match status" value="1"/>
</dbReference>
<dbReference type="AlphaFoldDB" id="A0A9P8UD23"/>
<gene>
    <name evidence="3" type="ORF">BKA67DRAFT_649282</name>
</gene>
<proteinExistence type="predicted"/>
<feature type="region of interest" description="Disordered" evidence="1">
    <location>
        <begin position="559"/>
        <end position="590"/>
    </location>
</feature>
<organism evidence="3 4">
    <name type="scientific">Truncatella angustata</name>
    <dbReference type="NCBI Taxonomy" id="152316"/>
    <lineage>
        <taxon>Eukaryota</taxon>
        <taxon>Fungi</taxon>
        <taxon>Dikarya</taxon>
        <taxon>Ascomycota</taxon>
        <taxon>Pezizomycotina</taxon>
        <taxon>Sordariomycetes</taxon>
        <taxon>Xylariomycetidae</taxon>
        <taxon>Amphisphaeriales</taxon>
        <taxon>Sporocadaceae</taxon>
        <taxon>Truncatella</taxon>
    </lineage>
</organism>
<dbReference type="SUPFAM" id="SSF54001">
    <property type="entry name" value="Cysteine proteinases"/>
    <property type="match status" value="1"/>
</dbReference>
<dbReference type="GO" id="GO:0004843">
    <property type="term" value="F:cysteine-type deubiquitinase activity"/>
    <property type="evidence" value="ECO:0007669"/>
    <property type="project" value="InterPro"/>
</dbReference>